<comment type="caution">
    <text evidence="2">The sequence shown here is derived from an EMBL/GenBank/DDBJ whole genome shotgun (WGS) entry which is preliminary data.</text>
</comment>
<keyword evidence="2" id="KW-0808">Transferase</keyword>
<accession>A0A832M3R8</accession>
<dbReference type="PANTHER" id="PTHR45128">
    <property type="entry name" value="METHYLTRANSFERASE TYPE 11"/>
    <property type="match status" value="1"/>
</dbReference>
<gene>
    <name evidence="2" type="ORF">ENR47_13945</name>
</gene>
<dbReference type="GO" id="GO:0032259">
    <property type="term" value="P:methylation"/>
    <property type="evidence" value="ECO:0007669"/>
    <property type="project" value="UniProtKB-KW"/>
</dbReference>
<dbReference type="EMBL" id="DSRD01000864">
    <property type="protein sequence ID" value="HGW95358.1"/>
    <property type="molecule type" value="Genomic_DNA"/>
</dbReference>
<dbReference type="AlphaFoldDB" id="A0A832M3R8"/>
<dbReference type="PANTHER" id="PTHR45128:SF1">
    <property type="entry name" value="S-ADENOSYLMETHIONINE-DEPENDENT METHYLTRANSFERASE RV2258C"/>
    <property type="match status" value="1"/>
</dbReference>
<dbReference type="Pfam" id="PF13847">
    <property type="entry name" value="Methyltransf_31"/>
    <property type="match status" value="1"/>
</dbReference>
<evidence type="ECO:0000313" key="2">
    <source>
        <dbReference type="EMBL" id="HGW95358.1"/>
    </source>
</evidence>
<protein>
    <submittedName>
        <fullName evidence="2">Class I SAM-dependent methyltransferase</fullName>
    </submittedName>
</protein>
<organism evidence="2">
    <name type="scientific">Oscillatoriales cyanobacterium SpSt-402</name>
    <dbReference type="NCBI Taxonomy" id="2282168"/>
    <lineage>
        <taxon>Bacteria</taxon>
        <taxon>Bacillati</taxon>
        <taxon>Cyanobacteriota</taxon>
        <taxon>Cyanophyceae</taxon>
        <taxon>Oscillatoriophycideae</taxon>
        <taxon>Oscillatoriales</taxon>
    </lineage>
</organism>
<dbReference type="CDD" id="cd02440">
    <property type="entry name" value="AdoMet_MTases"/>
    <property type="match status" value="1"/>
</dbReference>
<dbReference type="SUPFAM" id="SSF53335">
    <property type="entry name" value="S-adenosyl-L-methionine-dependent methyltransferases"/>
    <property type="match status" value="1"/>
</dbReference>
<dbReference type="GO" id="GO:0008168">
    <property type="term" value="F:methyltransferase activity"/>
    <property type="evidence" value="ECO:0007669"/>
    <property type="project" value="UniProtKB-KW"/>
</dbReference>
<sequence length="439" mass="50145">MDDQKAGLLEKIRQQFDTAPYPRVPLDKSPRGEVQNLYIHDVVTPYYVRNQRVIDSAGKVILDAGCGSGYKSLILAEANPGAKIVGIDLSEESVKLARERLKYHGFENTEFHALTIEELPNLGMEFDYINCDEVLYLLTDPVAGLQAMKTVLKSDGIIRANFHSRLQRALFHQAQEFFTLMGLMDNSPNETELTAVRDIMRSLKDGVLVKSRTWHAALETDDDRLLANHLLRGDKGVNIPEFFAILQTAGLEFISMVNWWQWNLIELFKDFTELPVEVAFTLADKTPEEQLHLFELLHPYHRLLDIWCGHPGQGKPYIPVDDWSESQWQGGTVYVNTQLKTDAFKQELISSISQFKLFEISQYLQKTDNPINVDNLIASCLLLLLDKPQSVTAIVHHWKTLRPLNPVTLQPTTDEEAFETVKQRLIELEHQGYVMLETL</sequence>
<feature type="domain" description="Methyltransferase" evidence="1">
    <location>
        <begin position="56"/>
        <end position="179"/>
    </location>
</feature>
<proteinExistence type="predicted"/>
<dbReference type="InterPro" id="IPR053173">
    <property type="entry name" value="SAM-binding_MTase"/>
</dbReference>
<dbReference type="InterPro" id="IPR029063">
    <property type="entry name" value="SAM-dependent_MTases_sf"/>
</dbReference>
<evidence type="ECO:0000259" key="1">
    <source>
        <dbReference type="Pfam" id="PF13847"/>
    </source>
</evidence>
<dbReference type="Gene3D" id="3.40.50.150">
    <property type="entry name" value="Vaccinia Virus protein VP39"/>
    <property type="match status" value="1"/>
</dbReference>
<reference evidence="2" key="1">
    <citation type="journal article" date="2020" name="mSystems">
        <title>Genome- and Community-Level Interaction Insights into Carbon Utilization and Element Cycling Functions of Hydrothermarchaeota in Hydrothermal Sediment.</title>
        <authorList>
            <person name="Zhou Z."/>
            <person name="Liu Y."/>
            <person name="Xu W."/>
            <person name="Pan J."/>
            <person name="Luo Z.H."/>
            <person name="Li M."/>
        </authorList>
    </citation>
    <scope>NUCLEOTIDE SEQUENCE [LARGE SCALE GENOMIC DNA]</scope>
    <source>
        <strain evidence="2">SpSt-402</strain>
    </source>
</reference>
<dbReference type="InterPro" id="IPR025714">
    <property type="entry name" value="Methyltranfer_dom"/>
</dbReference>
<name>A0A832M3R8_9CYAN</name>
<keyword evidence="2" id="KW-0489">Methyltransferase</keyword>